<dbReference type="PROSITE" id="PS50977">
    <property type="entry name" value="HTH_TETR_2"/>
    <property type="match status" value="1"/>
</dbReference>
<dbReference type="PROSITE" id="PS01081">
    <property type="entry name" value="HTH_TETR_1"/>
    <property type="match status" value="1"/>
</dbReference>
<feature type="DNA-binding region" description="H-T-H motif" evidence="4">
    <location>
        <begin position="42"/>
        <end position="61"/>
    </location>
</feature>
<dbReference type="GO" id="GO:0000976">
    <property type="term" value="F:transcription cis-regulatory region binding"/>
    <property type="evidence" value="ECO:0007669"/>
    <property type="project" value="TreeGrafter"/>
</dbReference>
<dbReference type="EMBL" id="SLXQ01000003">
    <property type="protein sequence ID" value="TCP54080.1"/>
    <property type="molecule type" value="Genomic_DNA"/>
</dbReference>
<dbReference type="InterPro" id="IPR009057">
    <property type="entry name" value="Homeodomain-like_sf"/>
</dbReference>
<keyword evidence="3" id="KW-0804">Transcription</keyword>
<dbReference type="Proteomes" id="UP000294911">
    <property type="component" value="Unassembled WGS sequence"/>
</dbReference>
<organism evidence="6 7">
    <name type="scientific">Tamaricihabitans halophyticus</name>
    <dbReference type="NCBI Taxonomy" id="1262583"/>
    <lineage>
        <taxon>Bacteria</taxon>
        <taxon>Bacillati</taxon>
        <taxon>Actinomycetota</taxon>
        <taxon>Actinomycetes</taxon>
        <taxon>Pseudonocardiales</taxon>
        <taxon>Pseudonocardiaceae</taxon>
        <taxon>Tamaricihabitans</taxon>
    </lineage>
</organism>
<dbReference type="Gene3D" id="1.10.357.10">
    <property type="entry name" value="Tetracycline Repressor, domain 2"/>
    <property type="match status" value="1"/>
</dbReference>
<evidence type="ECO:0000313" key="6">
    <source>
        <dbReference type="EMBL" id="TCP54080.1"/>
    </source>
</evidence>
<dbReference type="RefSeq" id="WP_243658883.1">
    <property type="nucleotide sequence ID" value="NZ_SLXQ01000003.1"/>
</dbReference>
<feature type="domain" description="HTH tetR-type" evidence="5">
    <location>
        <begin position="19"/>
        <end position="79"/>
    </location>
</feature>
<dbReference type="PRINTS" id="PR00455">
    <property type="entry name" value="HTHTETR"/>
</dbReference>
<keyword evidence="7" id="KW-1185">Reference proteome</keyword>
<dbReference type="AlphaFoldDB" id="A0A4R2QVJ6"/>
<protein>
    <submittedName>
        <fullName evidence="6">TetR family transcriptional regulator</fullName>
    </submittedName>
</protein>
<evidence type="ECO:0000256" key="2">
    <source>
        <dbReference type="ARBA" id="ARBA00023125"/>
    </source>
</evidence>
<dbReference type="GO" id="GO:0003700">
    <property type="term" value="F:DNA-binding transcription factor activity"/>
    <property type="evidence" value="ECO:0007669"/>
    <property type="project" value="TreeGrafter"/>
</dbReference>
<dbReference type="Pfam" id="PF00440">
    <property type="entry name" value="TetR_N"/>
    <property type="match status" value="1"/>
</dbReference>
<sequence>MTGARQAPLRRVPVQQRSAARVERMLSACAELIHEHGYDGVTTTMIAKRAGVAVGSLYQFFPDKRAVAQAITQRNLDHFIGAIDAQLTTLDEQHWWQVADAIFDIYLDMHRTVPAFSQLHFGDVIDLRLLDDRMDNNAVISAKLGELLRGKMEIDPSEYELPIAVAVEAADAVLKFAFRHDPQGDQRVVDEAKAMIKGYLAARLPG</sequence>
<evidence type="ECO:0000259" key="5">
    <source>
        <dbReference type="PROSITE" id="PS50977"/>
    </source>
</evidence>
<keyword evidence="1" id="KW-0805">Transcription regulation</keyword>
<dbReference type="InterPro" id="IPR041674">
    <property type="entry name" value="TetR_C_22"/>
</dbReference>
<evidence type="ECO:0000256" key="3">
    <source>
        <dbReference type="ARBA" id="ARBA00023163"/>
    </source>
</evidence>
<keyword evidence="2 4" id="KW-0238">DNA-binding</keyword>
<proteinExistence type="predicted"/>
<accession>A0A4R2QVJ6</accession>
<name>A0A4R2QVJ6_9PSEU</name>
<comment type="caution">
    <text evidence="6">The sequence shown here is derived from an EMBL/GenBank/DDBJ whole genome shotgun (WGS) entry which is preliminary data.</text>
</comment>
<dbReference type="InterPro" id="IPR023772">
    <property type="entry name" value="DNA-bd_HTH_TetR-type_CS"/>
</dbReference>
<dbReference type="Pfam" id="PF17928">
    <property type="entry name" value="TetR_C_22"/>
    <property type="match status" value="1"/>
</dbReference>
<evidence type="ECO:0000256" key="1">
    <source>
        <dbReference type="ARBA" id="ARBA00023015"/>
    </source>
</evidence>
<reference evidence="6 7" key="1">
    <citation type="submission" date="2019-03" db="EMBL/GenBank/DDBJ databases">
        <title>Genomic Encyclopedia of Type Strains, Phase IV (KMG-IV): sequencing the most valuable type-strain genomes for metagenomic binning, comparative biology and taxonomic classification.</title>
        <authorList>
            <person name="Goeker M."/>
        </authorList>
    </citation>
    <scope>NUCLEOTIDE SEQUENCE [LARGE SCALE GENOMIC DNA]</scope>
    <source>
        <strain evidence="6 7">DSM 45765</strain>
    </source>
</reference>
<evidence type="ECO:0000256" key="4">
    <source>
        <dbReference type="PROSITE-ProRule" id="PRU00335"/>
    </source>
</evidence>
<dbReference type="PANTHER" id="PTHR30055:SF234">
    <property type="entry name" value="HTH-TYPE TRANSCRIPTIONAL REGULATOR BETI"/>
    <property type="match status" value="1"/>
</dbReference>
<dbReference type="InterPro" id="IPR050109">
    <property type="entry name" value="HTH-type_TetR-like_transc_reg"/>
</dbReference>
<dbReference type="InterPro" id="IPR001647">
    <property type="entry name" value="HTH_TetR"/>
</dbReference>
<gene>
    <name evidence="6" type="ORF">EV191_103121</name>
</gene>
<dbReference type="SUPFAM" id="SSF46689">
    <property type="entry name" value="Homeodomain-like"/>
    <property type="match status" value="1"/>
</dbReference>
<dbReference type="PANTHER" id="PTHR30055">
    <property type="entry name" value="HTH-TYPE TRANSCRIPTIONAL REGULATOR RUTR"/>
    <property type="match status" value="1"/>
</dbReference>
<evidence type="ECO:0000313" key="7">
    <source>
        <dbReference type="Proteomes" id="UP000294911"/>
    </source>
</evidence>